<name>A0A076LMZ4_9GAMM</name>
<evidence type="ECO:0000256" key="6">
    <source>
        <dbReference type="ARBA" id="ARBA00020337"/>
    </source>
</evidence>
<dbReference type="Proteomes" id="UP000028681">
    <property type="component" value="Chromosome"/>
</dbReference>
<sequence length="231" mass="24687">MAHLIEFDSADALNTHLAQAIAERLRQGIAARGQASLVVSGGRTPLGLFAVLREQVLEWSRVWVTLADERWVGTDDDASNEQLVRANLLQGPAAAAHFIGLKNDAATPFDGAKAAEAALAVMARPFDALILGMGDDGHTASLFPGAENLLPALAMDSGRVCMGMTPLTAPLDRITLTLPALLDSRHIYLHLVGNAKRRVYEQAAGGAEVNEMPIRAVLQQSMTPVDVYWTA</sequence>
<dbReference type="InterPro" id="IPR006148">
    <property type="entry name" value="Glc/Gal-6P_isomerase"/>
</dbReference>
<comment type="pathway">
    <text evidence="3 7">Carbohydrate degradation; pentose phosphate pathway; D-ribulose 5-phosphate from D-glucose 6-phosphate (oxidative stage): step 2/3.</text>
</comment>
<reference evidence="9 10" key="1">
    <citation type="journal article" date="2012" name="PLoS ONE">
        <title>Edwardsiella comparative phylogenomics reveal the new intra/inter-species taxonomic relationships, virulence evolution and niche adaptation mechanisms.</title>
        <authorList>
            <person name="Yang M."/>
            <person name="Lv Y."/>
            <person name="Xiao J."/>
            <person name="Wu H."/>
            <person name="Zheng H."/>
            <person name="Liu Q."/>
            <person name="Zhang Y."/>
            <person name="Wang Q."/>
        </authorList>
    </citation>
    <scope>NUCLEOTIDE SEQUENCE [LARGE SCALE GENOMIC DNA]</scope>
    <source>
        <strain evidence="10">080813</strain>
    </source>
</reference>
<evidence type="ECO:0000256" key="5">
    <source>
        <dbReference type="ARBA" id="ARBA00013198"/>
    </source>
</evidence>
<evidence type="ECO:0000256" key="7">
    <source>
        <dbReference type="RuleBase" id="RU365095"/>
    </source>
</evidence>
<dbReference type="KEGG" id="ete:ETEE_3448"/>
<feature type="domain" description="Glucosamine/galactosamine-6-phosphate isomerase" evidence="8">
    <location>
        <begin position="9"/>
        <end position="221"/>
    </location>
</feature>
<dbReference type="RefSeq" id="WP_034165196.1">
    <property type="nucleotide sequence ID" value="NZ_CP006664.1"/>
</dbReference>
<dbReference type="Pfam" id="PF01182">
    <property type="entry name" value="Glucosamine_iso"/>
    <property type="match status" value="1"/>
</dbReference>
<evidence type="ECO:0000256" key="3">
    <source>
        <dbReference type="ARBA" id="ARBA00004961"/>
    </source>
</evidence>
<proteinExistence type="inferred from homology"/>
<dbReference type="InterPro" id="IPR005900">
    <property type="entry name" value="6-phosphogluconolactonase_DevB"/>
</dbReference>
<evidence type="ECO:0000259" key="8">
    <source>
        <dbReference type="Pfam" id="PF01182"/>
    </source>
</evidence>
<dbReference type="InterPro" id="IPR039104">
    <property type="entry name" value="6PGL"/>
</dbReference>
<comment type="similarity">
    <text evidence="4 7">Belongs to the glucosamine/galactosamine-6-phosphate isomerase family. 6-phosphogluconolactonase subfamily.</text>
</comment>
<dbReference type="EC" id="3.1.1.31" evidence="5 7"/>
<protein>
    <recommendedName>
        <fullName evidence="6 7">6-phosphogluconolactonase</fullName>
        <shortName evidence="7">6PGL</shortName>
        <ecNumber evidence="5 7">3.1.1.31</ecNumber>
    </recommendedName>
</protein>
<dbReference type="UniPathway" id="UPA00115">
    <property type="reaction ID" value="UER00409"/>
</dbReference>
<dbReference type="NCBIfam" id="TIGR01198">
    <property type="entry name" value="pgl"/>
    <property type="match status" value="1"/>
</dbReference>
<dbReference type="InterPro" id="IPR037171">
    <property type="entry name" value="NagB/RpiA_transferase-like"/>
</dbReference>
<evidence type="ECO:0000256" key="2">
    <source>
        <dbReference type="ARBA" id="ARBA00002681"/>
    </source>
</evidence>
<dbReference type="HOGENOM" id="CLU_053947_2_1_6"/>
<evidence type="ECO:0000256" key="4">
    <source>
        <dbReference type="ARBA" id="ARBA00010662"/>
    </source>
</evidence>
<comment type="catalytic activity">
    <reaction evidence="1 7">
        <text>6-phospho-D-glucono-1,5-lactone + H2O = 6-phospho-D-gluconate + H(+)</text>
        <dbReference type="Rhea" id="RHEA:12556"/>
        <dbReference type="ChEBI" id="CHEBI:15377"/>
        <dbReference type="ChEBI" id="CHEBI:15378"/>
        <dbReference type="ChEBI" id="CHEBI:57955"/>
        <dbReference type="ChEBI" id="CHEBI:58759"/>
        <dbReference type="EC" id="3.1.1.31"/>
    </reaction>
</comment>
<accession>A0A076LMZ4</accession>
<gene>
    <name evidence="7 9" type="primary">pgl</name>
    <name evidence="9" type="ORF">ETEE_3448</name>
</gene>
<evidence type="ECO:0000313" key="9">
    <source>
        <dbReference type="EMBL" id="AIJ09870.1"/>
    </source>
</evidence>
<evidence type="ECO:0000256" key="1">
    <source>
        <dbReference type="ARBA" id="ARBA00000832"/>
    </source>
</evidence>
<dbReference type="SUPFAM" id="SSF100950">
    <property type="entry name" value="NagB/RpiA/CoA transferase-like"/>
    <property type="match status" value="1"/>
</dbReference>
<dbReference type="PANTHER" id="PTHR11054:SF0">
    <property type="entry name" value="6-PHOSPHOGLUCONOLACTONASE"/>
    <property type="match status" value="1"/>
</dbReference>
<evidence type="ECO:0000313" key="10">
    <source>
        <dbReference type="Proteomes" id="UP000028681"/>
    </source>
</evidence>
<organism evidence="9 10">
    <name type="scientific">Edwardsiella anguillarum ET080813</name>
    <dbReference type="NCBI Taxonomy" id="667120"/>
    <lineage>
        <taxon>Bacteria</taxon>
        <taxon>Pseudomonadati</taxon>
        <taxon>Pseudomonadota</taxon>
        <taxon>Gammaproteobacteria</taxon>
        <taxon>Enterobacterales</taxon>
        <taxon>Hafniaceae</taxon>
        <taxon>Edwardsiella</taxon>
    </lineage>
</organism>
<dbReference type="GO" id="GO:0006098">
    <property type="term" value="P:pentose-phosphate shunt"/>
    <property type="evidence" value="ECO:0007669"/>
    <property type="project" value="UniProtKB-UniPathway"/>
</dbReference>
<dbReference type="Gene3D" id="3.40.50.1360">
    <property type="match status" value="1"/>
</dbReference>
<dbReference type="EMBL" id="CP006664">
    <property type="protein sequence ID" value="AIJ09870.1"/>
    <property type="molecule type" value="Genomic_DNA"/>
</dbReference>
<dbReference type="GeneID" id="33940886"/>
<dbReference type="GO" id="GO:0005975">
    <property type="term" value="P:carbohydrate metabolic process"/>
    <property type="evidence" value="ECO:0007669"/>
    <property type="project" value="UniProtKB-UniRule"/>
</dbReference>
<comment type="function">
    <text evidence="2 7">Hydrolysis of 6-phosphogluconolactone to 6-phosphogluconate.</text>
</comment>
<dbReference type="PANTHER" id="PTHR11054">
    <property type="entry name" value="6-PHOSPHOGLUCONOLACTONASE"/>
    <property type="match status" value="1"/>
</dbReference>
<keyword evidence="7 9" id="KW-0378">Hydrolase</keyword>
<dbReference type="AlphaFoldDB" id="A0A076LMZ4"/>
<dbReference type="CDD" id="cd01400">
    <property type="entry name" value="6PGL"/>
    <property type="match status" value="1"/>
</dbReference>
<dbReference type="GO" id="GO:0017057">
    <property type="term" value="F:6-phosphogluconolactonase activity"/>
    <property type="evidence" value="ECO:0007669"/>
    <property type="project" value="UniProtKB-UniRule"/>
</dbReference>